<proteinExistence type="predicted"/>
<organism evidence="2">
    <name type="scientific">Pararge aegeria</name>
    <name type="common">speckled wood butterfly</name>
    <dbReference type="NCBI Taxonomy" id="116150"/>
    <lineage>
        <taxon>Eukaryota</taxon>
        <taxon>Metazoa</taxon>
        <taxon>Ecdysozoa</taxon>
        <taxon>Arthropoda</taxon>
        <taxon>Hexapoda</taxon>
        <taxon>Insecta</taxon>
        <taxon>Pterygota</taxon>
        <taxon>Neoptera</taxon>
        <taxon>Endopterygota</taxon>
        <taxon>Lepidoptera</taxon>
        <taxon>Glossata</taxon>
        <taxon>Ditrysia</taxon>
        <taxon>Papilionoidea</taxon>
        <taxon>Nymphalidae</taxon>
        <taxon>Satyrinae</taxon>
        <taxon>Satyrini</taxon>
        <taxon>Parargina</taxon>
        <taxon>Pararge</taxon>
    </lineage>
</organism>
<protein>
    <submittedName>
        <fullName evidence="2">Ovarian serine protease</fullName>
    </submittedName>
</protein>
<accession>S4PBG7</accession>
<dbReference type="EMBL" id="GAIX01002824">
    <property type="protein sequence ID" value="JAA89736.1"/>
    <property type="molecule type" value="Transcribed_RNA"/>
</dbReference>
<dbReference type="GO" id="GO:0006508">
    <property type="term" value="P:proteolysis"/>
    <property type="evidence" value="ECO:0007669"/>
    <property type="project" value="UniProtKB-KW"/>
</dbReference>
<keyword evidence="1" id="KW-0812">Transmembrane</keyword>
<reference evidence="2" key="1">
    <citation type="journal article" date="2013" name="BMC Genomics">
        <title>Unscrambling butterfly oogenesis.</title>
        <authorList>
            <person name="Carter J.M."/>
            <person name="Baker S.C."/>
            <person name="Pink R."/>
            <person name="Carter D.R."/>
            <person name="Collins A."/>
            <person name="Tomlin J."/>
            <person name="Gibbs M."/>
            <person name="Breuker C.J."/>
        </authorList>
    </citation>
    <scope>NUCLEOTIDE SEQUENCE</scope>
    <source>
        <tissue evidence="2">Ovary</tissue>
    </source>
</reference>
<feature type="transmembrane region" description="Helical" evidence="1">
    <location>
        <begin position="38"/>
        <end position="59"/>
    </location>
</feature>
<keyword evidence="2" id="KW-0645">Protease</keyword>
<dbReference type="AlphaFoldDB" id="S4PBG7"/>
<sequence length="143" mass="16650">MMAPSPDEKKAVGLLPMDLAETNNGKTSLKWYPVLQKVLAIVILILFIVGFYILILRLLENDDKIHNTDIFVVSGFREGQNMTILQDKMEIFLQFNNKTFNSISRKRKKRETMSLPKYSADKKTNQVTKNVKFKDNEIQRLRK</sequence>
<dbReference type="GO" id="GO:0008233">
    <property type="term" value="F:peptidase activity"/>
    <property type="evidence" value="ECO:0007669"/>
    <property type="project" value="UniProtKB-KW"/>
</dbReference>
<keyword evidence="1" id="KW-0472">Membrane</keyword>
<reference evidence="2" key="2">
    <citation type="submission" date="2013-05" db="EMBL/GenBank/DDBJ databases">
        <authorList>
            <person name="Carter J.-M."/>
            <person name="Baker S.C."/>
            <person name="Pink R."/>
            <person name="Carter D.R.F."/>
            <person name="Collins A."/>
            <person name="Tomlin J."/>
            <person name="Gibbs M."/>
            <person name="Breuker C.J."/>
        </authorList>
    </citation>
    <scope>NUCLEOTIDE SEQUENCE</scope>
    <source>
        <tissue evidence="2">Ovary</tissue>
    </source>
</reference>
<keyword evidence="2" id="KW-0378">Hydrolase</keyword>
<evidence type="ECO:0000256" key="1">
    <source>
        <dbReference type="SAM" id="Phobius"/>
    </source>
</evidence>
<evidence type="ECO:0000313" key="2">
    <source>
        <dbReference type="EMBL" id="JAA89736.1"/>
    </source>
</evidence>
<feature type="non-terminal residue" evidence="2">
    <location>
        <position position="143"/>
    </location>
</feature>
<name>S4PBG7_9NEOP</name>
<keyword evidence="1" id="KW-1133">Transmembrane helix</keyword>